<feature type="transmembrane region" description="Helical" evidence="8">
    <location>
        <begin position="14"/>
        <end position="32"/>
    </location>
</feature>
<feature type="transmembrane region" description="Helical" evidence="8">
    <location>
        <begin position="264"/>
        <end position="290"/>
    </location>
</feature>
<sequence length="372" mass="42382">MAAVKNEMISRRQYFFFIIQTLIGVGVLTLPFNLHEVAKQDGWISLLIGGVLIQIVLFIMWGLAKRFPDQHLYEYIPTIVGKVVGGLFNAVLILYSLAVAAVILLLFDEMIRTWLLPRTPYWIISLMFIALGVYLVSGNIKVMARLYVFVSVLLPILVLLLLFAAKDGQWIYLLPIGESGFSSIFDGVYQSSLSLLGYLIVLLLFPYTKGTPKQKLVTITFANGFVVSFYFITVLLSFIYFGTVEMKYVSEPVLYMLKAVEFPIISRIDMFFISMWIVSVATTLCSYLLIASKGMSHVFPKLPYERAVLFIGFFLFCIAYFMPKDEEWLNVLDDYVSMAGMWTGVGLPIFLWLISLVLRKRQQGGPNYENRH</sequence>
<comment type="subcellular location">
    <subcellularLocation>
        <location evidence="1">Membrane</location>
        <topology evidence="1">Multi-pass membrane protein</topology>
    </subcellularLocation>
</comment>
<dbReference type="Proteomes" id="UP000642571">
    <property type="component" value="Unassembled WGS sequence"/>
</dbReference>
<organism evidence="9 10">
    <name type="scientific">Pontibacillus salipaludis</name>
    <dbReference type="NCBI Taxonomy" id="1697394"/>
    <lineage>
        <taxon>Bacteria</taxon>
        <taxon>Bacillati</taxon>
        <taxon>Bacillota</taxon>
        <taxon>Bacilli</taxon>
        <taxon>Bacillales</taxon>
        <taxon>Bacillaceae</taxon>
        <taxon>Pontibacillus</taxon>
    </lineage>
</organism>
<gene>
    <name evidence="9" type="ORF">GCM10011389_25130</name>
</gene>
<dbReference type="NCBIfam" id="TIGR00912">
    <property type="entry name" value="2A0309"/>
    <property type="match status" value="1"/>
</dbReference>
<feature type="transmembrane region" description="Helical" evidence="8">
    <location>
        <begin position="44"/>
        <end position="63"/>
    </location>
</feature>
<protein>
    <submittedName>
        <fullName evidence="9">Germination protein</fullName>
    </submittedName>
</protein>
<evidence type="ECO:0000256" key="7">
    <source>
        <dbReference type="ARBA" id="ARBA00023136"/>
    </source>
</evidence>
<evidence type="ECO:0000256" key="3">
    <source>
        <dbReference type="ARBA" id="ARBA00022448"/>
    </source>
</evidence>
<dbReference type="RefSeq" id="WP_188654254.1">
    <property type="nucleotide sequence ID" value="NZ_BMIN01000010.1"/>
</dbReference>
<keyword evidence="6 8" id="KW-1133">Transmembrane helix</keyword>
<comment type="similarity">
    <text evidence="2">Belongs to the amino acid-polyamine-organocation (APC) superfamily. Spore germination protein (SGP) (TC 2.A.3.9) family.</text>
</comment>
<reference evidence="10" key="1">
    <citation type="journal article" date="2019" name="Int. J. Syst. Evol. Microbiol.">
        <title>The Global Catalogue of Microorganisms (GCM) 10K type strain sequencing project: providing services to taxonomists for standard genome sequencing and annotation.</title>
        <authorList>
            <consortium name="The Broad Institute Genomics Platform"/>
            <consortium name="The Broad Institute Genome Sequencing Center for Infectious Disease"/>
            <person name="Wu L."/>
            <person name="Ma J."/>
        </authorList>
    </citation>
    <scope>NUCLEOTIDE SEQUENCE [LARGE SCALE GENOMIC DNA]</scope>
    <source>
        <strain evidence="10">CGMCC 1.15353</strain>
    </source>
</reference>
<feature type="transmembrane region" description="Helical" evidence="8">
    <location>
        <begin position="302"/>
        <end position="323"/>
    </location>
</feature>
<feature type="transmembrane region" description="Helical" evidence="8">
    <location>
        <begin position="119"/>
        <end position="137"/>
    </location>
</feature>
<evidence type="ECO:0000313" key="9">
    <source>
        <dbReference type="EMBL" id="GGD16353.1"/>
    </source>
</evidence>
<comment type="caution">
    <text evidence="9">The sequence shown here is derived from an EMBL/GenBank/DDBJ whole genome shotgun (WGS) entry which is preliminary data.</text>
</comment>
<dbReference type="InterPro" id="IPR004761">
    <property type="entry name" value="Spore_GerAB"/>
</dbReference>
<name>A0ABQ1Q7G7_9BACI</name>
<dbReference type="PANTHER" id="PTHR34975">
    <property type="entry name" value="SPORE GERMINATION PROTEIN A2"/>
    <property type="match status" value="1"/>
</dbReference>
<dbReference type="Pfam" id="PF03845">
    <property type="entry name" value="Spore_permease"/>
    <property type="match status" value="1"/>
</dbReference>
<feature type="transmembrane region" description="Helical" evidence="8">
    <location>
        <begin position="335"/>
        <end position="358"/>
    </location>
</feature>
<evidence type="ECO:0000256" key="5">
    <source>
        <dbReference type="ARBA" id="ARBA00022692"/>
    </source>
</evidence>
<evidence type="ECO:0000256" key="2">
    <source>
        <dbReference type="ARBA" id="ARBA00007998"/>
    </source>
</evidence>
<dbReference type="Gene3D" id="1.20.1740.10">
    <property type="entry name" value="Amino acid/polyamine transporter I"/>
    <property type="match status" value="1"/>
</dbReference>
<feature type="transmembrane region" description="Helical" evidence="8">
    <location>
        <begin position="83"/>
        <end position="107"/>
    </location>
</feature>
<dbReference type="EMBL" id="BMIN01000010">
    <property type="protein sequence ID" value="GGD16353.1"/>
    <property type="molecule type" value="Genomic_DNA"/>
</dbReference>
<evidence type="ECO:0000256" key="6">
    <source>
        <dbReference type="ARBA" id="ARBA00022989"/>
    </source>
</evidence>
<keyword evidence="10" id="KW-1185">Reference proteome</keyword>
<keyword evidence="7 8" id="KW-0472">Membrane</keyword>
<feature type="transmembrane region" description="Helical" evidence="8">
    <location>
        <begin position="219"/>
        <end position="244"/>
    </location>
</feature>
<proteinExistence type="inferred from homology"/>
<evidence type="ECO:0000313" key="10">
    <source>
        <dbReference type="Proteomes" id="UP000642571"/>
    </source>
</evidence>
<keyword evidence="3" id="KW-0813">Transport</keyword>
<evidence type="ECO:0000256" key="1">
    <source>
        <dbReference type="ARBA" id="ARBA00004141"/>
    </source>
</evidence>
<evidence type="ECO:0000256" key="4">
    <source>
        <dbReference type="ARBA" id="ARBA00022544"/>
    </source>
</evidence>
<evidence type="ECO:0000256" key="8">
    <source>
        <dbReference type="SAM" id="Phobius"/>
    </source>
</evidence>
<accession>A0ABQ1Q7G7</accession>
<feature type="transmembrane region" description="Helical" evidence="8">
    <location>
        <begin position="188"/>
        <end position="207"/>
    </location>
</feature>
<keyword evidence="5 8" id="KW-0812">Transmembrane</keyword>
<feature type="transmembrane region" description="Helical" evidence="8">
    <location>
        <begin position="144"/>
        <end position="165"/>
    </location>
</feature>
<dbReference type="PANTHER" id="PTHR34975:SF2">
    <property type="entry name" value="SPORE GERMINATION PROTEIN A2"/>
    <property type="match status" value="1"/>
</dbReference>
<keyword evidence="4" id="KW-0309">Germination</keyword>